<evidence type="ECO:0000313" key="1">
    <source>
        <dbReference type="EMBL" id="HHR48754.1"/>
    </source>
</evidence>
<comment type="caution">
    <text evidence="1">The sequence shown here is derived from an EMBL/GenBank/DDBJ whole genome shotgun (WGS) entry which is preliminary data.</text>
</comment>
<dbReference type="AlphaFoldDB" id="A0A7V5Y064"/>
<evidence type="ECO:0008006" key="2">
    <source>
        <dbReference type="Google" id="ProtNLM"/>
    </source>
</evidence>
<sequence>MTIKKLGLLLGLFFSLIYSQKNSKPFLQDGEILPAEGTMRKAYIARVHYLDADGDQPTKIFVYIDGVPYPLKLKKGNPANGWYYSSKLTLPPGEHKYYFYCEDGRGKSDRYPRYGEKTGPIVGVHKKLNRKSNLQKGGLYFEEGEEGKIFIFKVDYYDPDLKPPKAVMVVVDGRAYPMELYKGEKGNGTYIKRLKLEPMKHGYYFIAIDDKGEKVTLPEEGYISGPMVYEKENTPPILTDWKLTPELGGPNTTFTFSAFYKDEDFDPPAIIQVVIDNIPYDMKLVKGKKYYGIYQFRKKFLEGKFYKYYFYCEDGRGGIRRVPEKGFFFGPFVIK</sequence>
<protein>
    <recommendedName>
        <fullName evidence="2">DUF4198 domain-containing protein</fullName>
    </recommendedName>
</protein>
<dbReference type="EMBL" id="DTHS01000024">
    <property type="protein sequence ID" value="HHR48754.1"/>
    <property type="molecule type" value="Genomic_DNA"/>
</dbReference>
<name>A0A7V5Y064_UNCW3</name>
<proteinExistence type="predicted"/>
<gene>
    <name evidence="1" type="ORF">ENV79_03820</name>
</gene>
<accession>A0A7V5Y064</accession>
<reference evidence="1" key="1">
    <citation type="journal article" date="2020" name="mSystems">
        <title>Genome- and Community-Level Interaction Insights into Carbon Utilization and Element Cycling Functions of Hydrothermarchaeota in Hydrothermal Sediment.</title>
        <authorList>
            <person name="Zhou Z."/>
            <person name="Liu Y."/>
            <person name="Xu W."/>
            <person name="Pan J."/>
            <person name="Luo Z.H."/>
            <person name="Li M."/>
        </authorList>
    </citation>
    <scope>NUCLEOTIDE SEQUENCE [LARGE SCALE GENOMIC DNA]</scope>
    <source>
        <strain evidence="1">SpSt-791</strain>
    </source>
</reference>
<organism evidence="1">
    <name type="scientific">candidate division WOR-3 bacterium</name>
    <dbReference type="NCBI Taxonomy" id="2052148"/>
    <lineage>
        <taxon>Bacteria</taxon>
        <taxon>Bacteria division WOR-3</taxon>
    </lineage>
</organism>